<evidence type="ECO:0000313" key="1">
    <source>
        <dbReference type="EMBL" id="GAG76800.1"/>
    </source>
</evidence>
<gene>
    <name evidence="1" type="ORF">S01H4_33066</name>
</gene>
<sequence>MKTLKGALDFYKKNPNSEFARKALLNALKETKNEFYNENGTVNLVNQQKIIFNKLRKEFNEQKKEIFSEVRKEISEVKKENINKEKLAKL</sequence>
<proteinExistence type="predicted"/>
<organism evidence="1">
    <name type="scientific">marine sediment metagenome</name>
    <dbReference type="NCBI Taxonomy" id="412755"/>
    <lineage>
        <taxon>unclassified sequences</taxon>
        <taxon>metagenomes</taxon>
        <taxon>ecological metagenomes</taxon>
    </lineage>
</organism>
<reference evidence="1" key="1">
    <citation type="journal article" date="2014" name="Front. Microbiol.">
        <title>High frequency of phylogenetically diverse reductive dehalogenase-homologous genes in deep subseafloor sedimentary metagenomes.</title>
        <authorList>
            <person name="Kawai M."/>
            <person name="Futagami T."/>
            <person name="Toyoda A."/>
            <person name="Takaki Y."/>
            <person name="Nishi S."/>
            <person name="Hori S."/>
            <person name="Arai W."/>
            <person name="Tsubouchi T."/>
            <person name="Morono Y."/>
            <person name="Uchiyama I."/>
            <person name="Ito T."/>
            <person name="Fujiyama A."/>
            <person name="Inagaki F."/>
            <person name="Takami H."/>
        </authorList>
    </citation>
    <scope>NUCLEOTIDE SEQUENCE</scope>
    <source>
        <strain evidence="1">Expedition CK06-06</strain>
    </source>
</reference>
<name>X1A3V6_9ZZZZ</name>
<protein>
    <submittedName>
        <fullName evidence="1">Uncharacterized protein</fullName>
    </submittedName>
</protein>
<dbReference type="AlphaFoldDB" id="X1A3V6"/>
<comment type="caution">
    <text evidence="1">The sequence shown here is derived from an EMBL/GenBank/DDBJ whole genome shotgun (WGS) entry which is preliminary data.</text>
</comment>
<dbReference type="EMBL" id="BART01017354">
    <property type="protein sequence ID" value="GAG76800.1"/>
    <property type="molecule type" value="Genomic_DNA"/>
</dbReference>
<accession>X1A3V6</accession>